<evidence type="ECO:0000313" key="2">
    <source>
        <dbReference type="EMBL" id="KZT72335.1"/>
    </source>
</evidence>
<evidence type="ECO:0000259" key="1">
    <source>
        <dbReference type="PROSITE" id="PS50097"/>
    </source>
</evidence>
<dbReference type="OrthoDB" id="3036049at2759"/>
<sequence length="254" mass="29248">MDVPLQNEVLTNFARDEEIWFADGNVVLVTQRRAFKVYQGLLAHASEVFRDLFTIPQPASAETFDGCPVVRLSDHPEDLRHLLRVVFYGQRYYSSEVRLEFAVVAALVRLSHKYQLDYLRDAYLARVKTCFSTDFDTWRTTSRDHGSPVMKLRNEDAVTVVNIARLTRIDSMLPSALYRCIQMDPKRLLRLSLDGISEHLSLEDILKCIRGGQLLLQKIVASNMDIFNLLDSALQCGIIKCRNNLEKIRQQRLD</sequence>
<keyword evidence="3" id="KW-1185">Reference proteome</keyword>
<dbReference type="Proteomes" id="UP000076727">
    <property type="component" value="Unassembled WGS sequence"/>
</dbReference>
<dbReference type="STRING" id="1314783.A0A165SQE4"/>
<evidence type="ECO:0000313" key="3">
    <source>
        <dbReference type="Proteomes" id="UP000076727"/>
    </source>
</evidence>
<dbReference type="AlphaFoldDB" id="A0A165SQE4"/>
<dbReference type="Pfam" id="PF00651">
    <property type="entry name" value="BTB"/>
    <property type="match status" value="1"/>
</dbReference>
<accession>A0A165SQE4</accession>
<gene>
    <name evidence="2" type="ORF">DAEQUDRAFT_31522</name>
</gene>
<dbReference type="Gene3D" id="3.30.710.10">
    <property type="entry name" value="Potassium Channel Kv1.1, Chain A"/>
    <property type="match status" value="1"/>
</dbReference>
<dbReference type="InterPro" id="IPR000210">
    <property type="entry name" value="BTB/POZ_dom"/>
</dbReference>
<feature type="domain" description="BTB" evidence="1">
    <location>
        <begin position="24"/>
        <end position="95"/>
    </location>
</feature>
<organism evidence="2 3">
    <name type="scientific">Daedalea quercina L-15889</name>
    <dbReference type="NCBI Taxonomy" id="1314783"/>
    <lineage>
        <taxon>Eukaryota</taxon>
        <taxon>Fungi</taxon>
        <taxon>Dikarya</taxon>
        <taxon>Basidiomycota</taxon>
        <taxon>Agaricomycotina</taxon>
        <taxon>Agaricomycetes</taxon>
        <taxon>Polyporales</taxon>
        <taxon>Fomitopsis</taxon>
    </lineage>
</organism>
<dbReference type="CDD" id="cd18186">
    <property type="entry name" value="BTB_POZ_ZBTB_KLHL-like"/>
    <property type="match status" value="1"/>
</dbReference>
<dbReference type="InterPro" id="IPR011333">
    <property type="entry name" value="SKP1/BTB/POZ_sf"/>
</dbReference>
<dbReference type="EMBL" id="KV429041">
    <property type="protein sequence ID" value="KZT72335.1"/>
    <property type="molecule type" value="Genomic_DNA"/>
</dbReference>
<dbReference type="PROSITE" id="PS50097">
    <property type="entry name" value="BTB"/>
    <property type="match status" value="1"/>
</dbReference>
<reference evidence="2 3" key="1">
    <citation type="journal article" date="2016" name="Mol. Biol. Evol.">
        <title>Comparative Genomics of Early-Diverging Mushroom-Forming Fungi Provides Insights into the Origins of Lignocellulose Decay Capabilities.</title>
        <authorList>
            <person name="Nagy L.G."/>
            <person name="Riley R."/>
            <person name="Tritt A."/>
            <person name="Adam C."/>
            <person name="Daum C."/>
            <person name="Floudas D."/>
            <person name="Sun H."/>
            <person name="Yadav J.S."/>
            <person name="Pangilinan J."/>
            <person name="Larsson K.H."/>
            <person name="Matsuura K."/>
            <person name="Barry K."/>
            <person name="Labutti K."/>
            <person name="Kuo R."/>
            <person name="Ohm R.A."/>
            <person name="Bhattacharya S.S."/>
            <person name="Shirouzu T."/>
            <person name="Yoshinaga Y."/>
            <person name="Martin F.M."/>
            <person name="Grigoriev I.V."/>
            <person name="Hibbett D.S."/>
        </authorList>
    </citation>
    <scope>NUCLEOTIDE SEQUENCE [LARGE SCALE GENOMIC DNA]</scope>
    <source>
        <strain evidence="2 3">L-15889</strain>
    </source>
</reference>
<name>A0A165SQE4_9APHY</name>
<dbReference type="SUPFAM" id="SSF54695">
    <property type="entry name" value="POZ domain"/>
    <property type="match status" value="1"/>
</dbReference>
<proteinExistence type="predicted"/>
<protein>
    <recommendedName>
        <fullName evidence="1">BTB domain-containing protein</fullName>
    </recommendedName>
</protein>